<sequence>MFLASAFLSRSGSSRTPEISSRSIFFFIIEGFGEGGVFFMITVELVEADDVPLIELDRLPANKYERTCFYGEVGVEFFDNSCVDLLRMKAK</sequence>
<organism evidence="1 2">
    <name type="scientific">Hibiscus sabdariffa</name>
    <name type="common">roselle</name>
    <dbReference type="NCBI Taxonomy" id="183260"/>
    <lineage>
        <taxon>Eukaryota</taxon>
        <taxon>Viridiplantae</taxon>
        <taxon>Streptophyta</taxon>
        <taxon>Embryophyta</taxon>
        <taxon>Tracheophyta</taxon>
        <taxon>Spermatophyta</taxon>
        <taxon>Magnoliopsida</taxon>
        <taxon>eudicotyledons</taxon>
        <taxon>Gunneridae</taxon>
        <taxon>Pentapetalae</taxon>
        <taxon>rosids</taxon>
        <taxon>malvids</taxon>
        <taxon>Malvales</taxon>
        <taxon>Malvaceae</taxon>
        <taxon>Malvoideae</taxon>
        <taxon>Hibiscus</taxon>
    </lineage>
</organism>
<dbReference type="Proteomes" id="UP001472677">
    <property type="component" value="Unassembled WGS sequence"/>
</dbReference>
<proteinExistence type="predicted"/>
<gene>
    <name evidence="1" type="ORF">V6N12_044428</name>
</gene>
<accession>A0ABR2BNL9</accession>
<comment type="caution">
    <text evidence="1">The sequence shown here is derived from an EMBL/GenBank/DDBJ whole genome shotgun (WGS) entry which is preliminary data.</text>
</comment>
<evidence type="ECO:0000313" key="2">
    <source>
        <dbReference type="Proteomes" id="UP001472677"/>
    </source>
</evidence>
<name>A0ABR2BNL9_9ROSI</name>
<dbReference type="EMBL" id="JBBPBM010000099">
    <property type="protein sequence ID" value="KAK8508509.1"/>
    <property type="molecule type" value="Genomic_DNA"/>
</dbReference>
<protein>
    <submittedName>
        <fullName evidence="1">Uncharacterized protein</fullName>
    </submittedName>
</protein>
<keyword evidence="2" id="KW-1185">Reference proteome</keyword>
<evidence type="ECO:0000313" key="1">
    <source>
        <dbReference type="EMBL" id="KAK8508509.1"/>
    </source>
</evidence>
<reference evidence="1 2" key="1">
    <citation type="journal article" date="2024" name="G3 (Bethesda)">
        <title>Genome assembly of Hibiscus sabdariffa L. provides insights into metabolisms of medicinal natural products.</title>
        <authorList>
            <person name="Kim T."/>
        </authorList>
    </citation>
    <scope>NUCLEOTIDE SEQUENCE [LARGE SCALE GENOMIC DNA]</scope>
    <source>
        <strain evidence="1">TK-2024</strain>
        <tissue evidence="1">Old leaves</tissue>
    </source>
</reference>